<reference evidence="2 3" key="1">
    <citation type="journal article" date="2015" name="MBio">
        <title>Genome-Resolved Metagenomic Analysis Reveals Roles for Candidate Phyla and Other Microbial Community Members in Biogeochemical Transformations in Oil Reservoirs.</title>
        <authorList>
            <person name="Hu P."/>
            <person name="Tom L."/>
            <person name="Singh A."/>
            <person name="Thomas B.C."/>
            <person name="Baker B.J."/>
            <person name="Piceno Y.M."/>
            <person name="Andersen G.L."/>
            <person name="Banfield J.F."/>
        </authorList>
    </citation>
    <scope>NUCLEOTIDE SEQUENCE [LARGE SCALE GENOMIC DNA]</scope>
    <source>
        <strain evidence="2">46_26</strain>
    </source>
</reference>
<feature type="transmembrane region" description="Helical" evidence="1">
    <location>
        <begin position="7"/>
        <end position="26"/>
    </location>
</feature>
<dbReference type="AlphaFoldDB" id="A0A101EQ28"/>
<comment type="caution">
    <text evidence="2">The sequence shown here is derived from an EMBL/GenBank/DDBJ whole genome shotgun (WGS) entry which is preliminary data.</text>
</comment>
<accession>A0A101EQ28</accession>
<evidence type="ECO:0000313" key="2">
    <source>
        <dbReference type="EMBL" id="KUK22788.1"/>
    </source>
</evidence>
<gene>
    <name evidence="2" type="ORF">XD57_1113</name>
</gene>
<dbReference type="RefSeq" id="WP_004082479.1">
    <property type="nucleotide sequence ID" value="NZ_DAITJQ010000005.1"/>
</dbReference>
<protein>
    <submittedName>
        <fullName evidence="2">Uncharacterized protein</fullName>
    </submittedName>
</protein>
<keyword evidence="1" id="KW-0472">Membrane</keyword>
<sequence>MFTKAVLSIFSWALVLELIVLFYYLWRGLRPVEFYLNLGLLGLTVPFLVFLVVREKKKRREEDDGKDR</sequence>
<proteinExistence type="predicted"/>
<evidence type="ECO:0000313" key="3">
    <source>
        <dbReference type="Proteomes" id="UP000058636"/>
    </source>
</evidence>
<name>A0A101EQ28_9THEM</name>
<evidence type="ECO:0000256" key="1">
    <source>
        <dbReference type="SAM" id="Phobius"/>
    </source>
</evidence>
<keyword evidence="1" id="KW-1133">Transmembrane helix</keyword>
<feature type="transmembrane region" description="Helical" evidence="1">
    <location>
        <begin position="32"/>
        <end position="53"/>
    </location>
</feature>
<dbReference type="Proteomes" id="UP000058636">
    <property type="component" value="Unassembled WGS sequence"/>
</dbReference>
<dbReference type="PATRIC" id="fig|93930.3.peg.124"/>
<dbReference type="EMBL" id="LGFG01000092">
    <property type="protein sequence ID" value="KUK22788.1"/>
    <property type="molecule type" value="Genomic_DNA"/>
</dbReference>
<keyword evidence="1" id="KW-0812">Transmembrane</keyword>
<organism evidence="2 3">
    <name type="scientific">Thermotoga petrophila</name>
    <dbReference type="NCBI Taxonomy" id="93929"/>
    <lineage>
        <taxon>Bacteria</taxon>
        <taxon>Thermotogati</taxon>
        <taxon>Thermotogota</taxon>
        <taxon>Thermotogae</taxon>
        <taxon>Thermotogales</taxon>
        <taxon>Thermotogaceae</taxon>
        <taxon>Thermotoga</taxon>
    </lineage>
</organism>